<feature type="compositionally biased region" description="Basic and acidic residues" evidence="1">
    <location>
        <begin position="161"/>
        <end position="172"/>
    </location>
</feature>
<reference evidence="3 4" key="1">
    <citation type="submission" date="2020-08" db="EMBL/GenBank/DDBJ databases">
        <title>Genomic Encyclopedia of Type Strains, Phase IV (KMG-V): Genome sequencing to study the core and pangenomes of soil and plant-associated prokaryotes.</title>
        <authorList>
            <person name="Whitman W."/>
        </authorList>
    </citation>
    <scope>NUCLEOTIDE SEQUENCE [LARGE SCALE GENOMIC DNA]</scope>
    <source>
        <strain evidence="3 4">SEMIA 4089</strain>
    </source>
</reference>
<keyword evidence="2" id="KW-0812">Transmembrane</keyword>
<gene>
    <name evidence="3" type="ORF">GGD57_004325</name>
</gene>
<dbReference type="AlphaFoldDB" id="A0A7W6R6I2"/>
<feature type="transmembrane region" description="Helical" evidence="2">
    <location>
        <begin position="34"/>
        <end position="56"/>
    </location>
</feature>
<feature type="region of interest" description="Disordered" evidence="1">
    <location>
        <begin position="1"/>
        <end position="29"/>
    </location>
</feature>
<evidence type="ECO:0000256" key="1">
    <source>
        <dbReference type="SAM" id="MobiDB-lite"/>
    </source>
</evidence>
<keyword evidence="2" id="KW-0472">Membrane</keyword>
<protein>
    <recommendedName>
        <fullName evidence="5">Bacterial OB-fold domain-containing protein</fullName>
    </recommendedName>
</protein>
<feature type="compositionally biased region" description="Basic residues" evidence="1">
    <location>
        <begin position="20"/>
        <end position="29"/>
    </location>
</feature>
<feature type="compositionally biased region" description="Basic and acidic residues" evidence="1">
    <location>
        <begin position="10"/>
        <end position="19"/>
    </location>
</feature>
<accession>A0A7W6R6I2</accession>
<dbReference type="InterPro" id="IPR036700">
    <property type="entry name" value="BOBF_sf"/>
</dbReference>
<dbReference type="SUPFAM" id="SSF101756">
    <property type="entry name" value="Hypothetical protein YgiW"/>
    <property type="match status" value="1"/>
</dbReference>
<proteinExistence type="predicted"/>
<evidence type="ECO:0000256" key="2">
    <source>
        <dbReference type="SAM" id="Phobius"/>
    </source>
</evidence>
<name>A0A7W6R6I2_9HYPH</name>
<evidence type="ECO:0000313" key="3">
    <source>
        <dbReference type="EMBL" id="MBB4237723.1"/>
    </source>
</evidence>
<organism evidence="3 4">
    <name type="scientific">Rhizobium esperanzae</name>
    <dbReference type="NCBI Taxonomy" id="1967781"/>
    <lineage>
        <taxon>Bacteria</taxon>
        <taxon>Pseudomonadati</taxon>
        <taxon>Pseudomonadota</taxon>
        <taxon>Alphaproteobacteria</taxon>
        <taxon>Hyphomicrobiales</taxon>
        <taxon>Rhizobiaceae</taxon>
        <taxon>Rhizobium/Agrobacterium group</taxon>
        <taxon>Rhizobium</taxon>
    </lineage>
</organism>
<feature type="region of interest" description="Disordered" evidence="1">
    <location>
        <begin position="152"/>
        <end position="172"/>
    </location>
</feature>
<sequence length="172" mass="18345">MSTLDQNASDNHHEAEVGKHPHPKPPHRHRTRRLAAFGITVFAILALGAAAGAGAMKLTHPSMELAPMTPVAISAMPDWSVVTVKGRVAEVFGNKFIVQDDSGRALVETGPAGEDGKLVGLNEAISVQGRFERGFLHATYIVRQDGSVEVLGQAGGPPRHGPLEDFLRHGRP</sequence>
<dbReference type="RefSeq" id="WP_246713710.1">
    <property type="nucleotide sequence ID" value="NZ_JACIFY010000017.1"/>
</dbReference>
<evidence type="ECO:0008006" key="5">
    <source>
        <dbReference type="Google" id="ProtNLM"/>
    </source>
</evidence>
<keyword evidence="2" id="KW-1133">Transmembrane helix</keyword>
<dbReference type="Proteomes" id="UP000540909">
    <property type="component" value="Unassembled WGS sequence"/>
</dbReference>
<comment type="caution">
    <text evidence="3">The sequence shown here is derived from an EMBL/GenBank/DDBJ whole genome shotgun (WGS) entry which is preliminary data.</text>
</comment>
<evidence type="ECO:0000313" key="4">
    <source>
        <dbReference type="Proteomes" id="UP000540909"/>
    </source>
</evidence>
<dbReference type="EMBL" id="JACIFY010000017">
    <property type="protein sequence ID" value="MBB4237723.1"/>
    <property type="molecule type" value="Genomic_DNA"/>
</dbReference>